<evidence type="ECO:0008006" key="8">
    <source>
        <dbReference type="Google" id="ProtNLM"/>
    </source>
</evidence>
<feature type="transmembrane region" description="Helical" evidence="5">
    <location>
        <begin position="252"/>
        <end position="271"/>
    </location>
</feature>
<sequence>MAQVLLAIFKTARPRQWLKNIAIFTPILFTGQLFQTAPFIQNLWAFIAFCLLSSSNYLFNDVLDAPRDRKHPFKKFRPVASGKLPIPVAVLVSILFAFTGLYIASLTNPTFFLFAVAFLFLEYAYTLILKQYSIIDILTITTAYILRVYAGEAATGFHISIWLALAALSLALFLAIGKRRAELTLIDSYEGVVPRDTRMALSHYSEKLLDTYTAMFANSTFITYAFFTFLAQPQGEGIIFRNYGDFAPDIPGRKWMMLTIPFVLYGIMRYMQLIYEGKGESPEKILTSDLPLLATIILWVGSVLVVVYGIGG</sequence>
<reference evidence="6 7" key="1">
    <citation type="journal article" date="2016" name="Nat. Commun.">
        <title>Thousands of microbial genomes shed light on interconnected biogeochemical processes in an aquifer system.</title>
        <authorList>
            <person name="Anantharaman K."/>
            <person name="Brown C.T."/>
            <person name="Hug L.A."/>
            <person name="Sharon I."/>
            <person name="Castelle C.J."/>
            <person name="Probst A.J."/>
            <person name="Thomas B.C."/>
            <person name="Singh A."/>
            <person name="Wilkins M.J."/>
            <person name="Karaoz U."/>
            <person name="Brodie E.L."/>
            <person name="Williams K.H."/>
            <person name="Hubbard S.S."/>
            <person name="Banfield J.F."/>
        </authorList>
    </citation>
    <scope>NUCLEOTIDE SEQUENCE [LARGE SCALE GENOMIC DNA]</scope>
</reference>
<dbReference type="EMBL" id="MFJJ01000010">
    <property type="protein sequence ID" value="OGG14907.1"/>
    <property type="molecule type" value="Genomic_DNA"/>
</dbReference>
<keyword evidence="3 5" id="KW-1133">Transmembrane helix</keyword>
<gene>
    <name evidence="6" type="ORF">A2875_03020</name>
</gene>
<feature type="transmembrane region" description="Helical" evidence="5">
    <location>
        <begin position="43"/>
        <end position="63"/>
    </location>
</feature>
<evidence type="ECO:0000256" key="4">
    <source>
        <dbReference type="ARBA" id="ARBA00023136"/>
    </source>
</evidence>
<dbReference type="GO" id="GO:0016765">
    <property type="term" value="F:transferase activity, transferring alkyl or aryl (other than methyl) groups"/>
    <property type="evidence" value="ECO:0007669"/>
    <property type="project" value="InterPro"/>
</dbReference>
<feature type="transmembrane region" description="Helical" evidence="5">
    <location>
        <begin position="208"/>
        <end position="232"/>
    </location>
</feature>
<protein>
    <recommendedName>
        <fullName evidence="8">Phosphoribose diphosphate--decaprenyl-phosphate phosphoribosyltransferase</fullName>
    </recommendedName>
</protein>
<accession>A0A1F5ZS25</accession>
<evidence type="ECO:0000256" key="3">
    <source>
        <dbReference type="ARBA" id="ARBA00022989"/>
    </source>
</evidence>
<dbReference type="InterPro" id="IPR000537">
    <property type="entry name" value="UbiA_prenyltransferase"/>
</dbReference>
<feature type="transmembrane region" description="Helical" evidence="5">
    <location>
        <begin position="21"/>
        <end position="37"/>
    </location>
</feature>
<evidence type="ECO:0000256" key="1">
    <source>
        <dbReference type="ARBA" id="ARBA00004141"/>
    </source>
</evidence>
<organism evidence="6 7">
    <name type="scientific">Candidatus Gottesmanbacteria bacterium RIFCSPHIGHO2_01_FULL_46_14</name>
    <dbReference type="NCBI Taxonomy" id="1798380"/>
    <lineage>
        <taxon>Bacteria</taxon>
        <taxon>Candidatus Gottesmaniibacteriota</taxon>
    </lineage>
</organism>
<dbReference type="Gene3D" id="1.10.357.140">
    <property type="entry name" value="UbiA prenyltransferase"/>
    <property type="match status" value="1"/>
</dbReference>
<evidence type="ECO:0000313" key="6">
    <source>
        <dbReference type="EMBL" id="OGG14907.1"/>
    </source>
</evidence>
<evidence type="ECO:0000313" key="7">
    <source>
        <dbReference type="Proteomes" id="UP000177416"/>
    </source>
</evidence>
<comment type="subcellular location">
    <subcellularLocation>
        <location evidence="1">Membrane</location>
        <topology evidence="1">Multi-pass membrane protein</topology>
    </subcellularLocation>
</comment>
<keyword evidence="4 5" id="KW-0472">Membrane</keyword>
<keyword evidence="2 5" id="KW-0812">Transmembrane</keyword>
<dbReference type="Proteomes" id="UP000177416">
    <property type="component" value="Unassembled WGS sequence"/>
</dbReference>
<name>A0A1F5ZS25_9BACT</name>
<dbReference type="InterPro" id="IPR044878">
    <property type="entry name" value="UbiA_sf"/>
</dbReference>
<dbReference type="Pfam" id="PF01040">
    <property type="entry name" value="UbiA"/>
    <property type="match status" value="1"/>
</dbReference>
<dbReference type="CDD" id="cd13963">
    <property type="entry name" value="PT_UbiA_2"/>
    <property type="match status" value="1"/>
</dbReference>
<dbReference type="GO" id="GO:0016020">
    <property type="term" value="C:membrane"/>
    <property type="evidence" value="ECO:0007669"/>
    <property type="project" value="UniProtKB-SubCell"/>
</dbReference>
<feature type="transmembrane region" description="Helical" evidence="5">
    <location>
        <begin position="84"/>
        <end position="104"/>
    </location>
</feature>
<evidence type="ECO:0000256" key="2">
    <source>
        <dbReference type="ARBA" id="ARBA00022692"/>
    </source>
</evidence>
<proteinExistence type="predicted"/>
<feature type="transmembrane region" description="Helical" evidence="5">
    <location>
        <begin position="292"/>
        <end position="311"/>
    </location>
</feature>
<feature type="transmembrane region" description="Helical" evidence="5">
    <location>
        <begin position="110"/>
        <end position="128"/>
    </location>
</feature>
<feature type="transmembrane region" description="Helical" evidence="5">
    <location>
        <begin position="156"/>
        <end position="176"/>
    </location>
</feature>
<dbReference type="AlphaFoldDB" id="A0A1F5ZS25"/>
<evidence type="ECO:0000256" key="5">
    <source>
        <dbReference type="SAM" id="Phobius"/>
    </source>
</evidence>
<comment type="caution">
    <text evidence="6">The sequence shown here is derived from an EMBL/GenBank/DDBJ whole genome shotgun (WGS) entry which is preliminary data.</text>
</comment>